<organism evidence="2 3">
    <name type="scientific">Colletotrichum navitas</name>
    <dbReference type="NCBI Taxonomy" id="681940"/>
    <lineage>
        <taxon>Eukaryota</taxon>
        <taxon>Fungi</taxon>
        <taxon>Dikarya</taxon>
        <taxon>Ascomycota</taxon>
        <taxon>Pezizomycotina</taxon>
        <taxon>Sordariomycetes</taxon>
        <taxon>Hypocreomycetidae</taxon>
        <taxon>Glomerellales</taxon>
        <taxon>Glomerellaceae</taxon>
        <taxon>Colletotrichum</taxon>
        <taxon>Colletotrichum graminicola species complex</taxon>
    </lineage>
</organism>
<dbReference type="RefSeq" id="XP_060409551.1">
    <property type="nucleotide sequence ID" value="XM_060552954.1"/>
</dbReference>
<evidence type="ECO:0000313" key="2">
    <source>
        <dbReference type="EMBL" id="KAK1573989.1"/>
    </source>
</evidence>
<evidence type="ECO:0000313" key="3">
    <source>
        <dbReference type="Proteomes" id="UP001230504"/>
    </source>
</evidence>
<dbReference type="GeneID" id="85437194"/>
<reference evidence="2" key="1">
    <citation type="submission" date="2021-06" db="EMBL/GenBank/DDBJ databases">
        <title>Comparative genomics, transcriptomics and evolutionary studies reveal genomic signatures of adaptation to plant cell wall in hemibiotrophic fungi.</title>
        <authorList>
            <consortium name="DOE Joint Genome Institute"/>
            <person name="Baroncelli R."/>
            <person name="Diaz J.F."/>
            <person name="Benocci T."/>
            <person name="Peng M."/>
            <person name="Battaglia E."/>
            <person name="Haridas S."/>
            <person name="Andreopoulos W."/>
            <person name="Labutti K."/>
            <person name="Pangilinan J."/>
            <person name="Floch G.L."/>
            <person name="Makela M.R."/>
            <person name="Henrissat B."/>
            <person name="Grigoriev I.V."/>
            <person name="Crouch J.A."/>
            <person name="De Vries R.P."/>
            <person name="Sukno S.A."/>
            <person name="Thon M.R."/>
        </authorList>
    </citation>
    <scope>NUCLEOTIDE SEQUENCE</scope>
    <source>
        <strain evidence="2">CBS 125086</strain>
    </source>
</reference>
<sequence>MRRGSVTDNDGTHRHLTIIVLPRATGCGRECVCPIKPAIKLRVRTDAAVAFTSKHPNSSTLSRKQTPRNNRHTHTHGPSQHPLIHPGTTAFSPA</sequence>
<proteinExistence type="predicted"/>
<comment type="caution">
    <text evidence="2">The sequence shown here is derived from an EMBL/GenBank/DDBJ whole genome shotgun (WGS) entry which is preliminary data.</text>
</comment>
<dbReference type="AlphaFoldDB" id="A0AAD8V161"/>
<accession>A0AAD8V161</accession>
<feature type="region of interest" description="Disordered" evidence="1">
    <location>
        <begin position="52"/>
        <end position="94"/>
    </location>
</feature>
<evidence type="ECO:0000256" key="1">
    <source>
        <dbReference type="SAM" id="MobiDB-lite"/>
    </source>
</evidence>
<protein>
    <submittedName>
        <fullName evidence="2">Uncharacterized protein</fullName>
    </submittedName>
</protein>
<dbReference type="EMBL" id="JAHLJV010000082">
    <property type="protein sequence ID" value="KAK1573989.1"/>
    <property type="molecule type" value="Genomic_DNA"/>
</dbReference>
<keyword evidence="3" id="KW-1185">Reference proteome</keyword>
<name>A0AAD8V161_9PEZI</name>
<dbReference type="Proteomes" id="UP001230504">
    <property type="component" value="Unassembled WGS sequence"/>
</dbReference>
<feature type="compositionally biased region" description="Polar residues" evidence="1">
    <location>
        <begin position="54"/>
        <end position="64"/>
    </location>
</feature>
<gene>
    <name evidence="2" type="ORF">LY79DRAFT_393840</name>
</gene>
<feature type="compositionally biased region" description="Basic residues" evidence="1">
    <location>
        <begin position="65"/>
        <end position="75"/>
    </location>
</feature>